<evidence type="ECO:0000313" key="1">
    <source>
        <dbReference type="EMBL" id="KAK1924295.1"/>
    </source>
</evidence>
<sequence length="102" mass="11020">MGVGVGSARFSIATCIAFLVARAVELLLLGSEGLIRVPRARAFARGLGFVSVCAAVEVQSLGSAVNHLSTPESACRRYSWLQLRRCSNDRTRASRRRLKATV</sequence>
<keyword evidence="2" id="KW-1185">Reference proteome</keyword>
<dbReference type="Proteomes" id="UP001182556">
    <property type="component" value="Unassembled WGS sequence"/>
</dbReference>
<dbReference type="AlphaFoldDB" id="A0AAD9FM24"/>
<proteinExistence type="predicted"/>
<name>A0AAD9FM24_PAPLA</name>
<accession>A0AAD9FM24</accession>
<evidence type="ECO:0000313" key="2">
    <source>
        <dbReference type="Proteomes" id="UP001182556"/>
    </source>
</evidence>
<reference evidence="1" key="1">
    <citation type="submission" date="2023-02" db="EMBL/GenBank/DDBJ databases">
        <title>Identification and recombinant expression of a fungal hydrolase from Papiliotrema laurentii that hydrolyzes apple cutin and clears colloidal polyester polyurethane.</title>
        <authorList>
            <consortium name="DOE Joint Genome Institute"/>
            <person name="Roman V.A."/>
            <person name="Bojanowski C."/>
            <person name="Crable B.R."/>
            <person name="Wagner D.N."/>
            <person name="Hung C.S."/>
            <person name="Nadeau L.J."/>
            <person name="Schratz L."/>
            <person name="Haridas S."/>
            <person name="Pangilinan J."/>
            <person name="Lipzen A."/>
            <person name="Na H."/>
            <person name="Yan M."/>
            <person name="Ng V."/>
            <person name="Grigoriev I.V."/>
            <person name="Spatafora J.W."/>
            <person name="Barlow D."/>
            <person name="Biffinger J."/>
            <person name="Kelley-Loughnane N."/>
            <person name="Varaljay V.A."/>
            <person name="Crookes-Goodson W.J."/>
        </authorList>
    </citation>
    <scope>NUCLEOTIDE SEQUENCE</scope>
    <source>
        <strain evidence="1">5307AH</strain>
    </source>
</reference>
<organism evidence="1 2">
    <name type="scientific">Papiliotrema laurentii</name>
    <name type="common">Cryptococcus laurentii</name>
    <dbReference type="NCBI Taxonomy" id="5418"/>
    <lineage>
        <taxon>Eukaryota</taxon>
        <taxon>Fungi</taxon>
        <taxon>Dikarya</taxon>
        <taxon>Basidiomycota</taxon>
        <taxon>Agaricomycotina</taxon>
        <taxon>Tremellomycetes</taxon>
        <taxon>Tremellales</taxon>
        <taxon>Rhynchogastremaceae</taxon>
        <taxon>Papiliotrema</taxon>
    </lineage>
</organism>
<gene>
    <name evidence="1" type="ORF">DB88DRAFT_276802</name>
</gene>
<dbReference type="EMBL" id="JAODAN010000005">
    <property type="protein sequence ID" value="KAK1924295.1"/>
    <property type="molecule type" value="Genomic_DNA"/>
</dbReference>
<protein>
    <submittedName>
        <fullName evidence="1">Uncharacterized protein</fullName>
    </submittedName>
</protein>
<comment type="caution">
    <text evidence="1">The sequence shown here is derived from an EMBL/GenBank/DDBJ whole genome shotgun (WGS) entry which is preliminary data.</text>
</comment>